<dbReference type="GO" id="GO:0000324">
    <property type="term" value="C:fungal-type vacuole"/>
    <property type="evidence" value="ECO:0007669"/>
    <property type="project" value="TreeGrafter"/>
</dbReference>
<keyword evidence="8" id="KW-1185">Reference proteome</keyword>
<dbReference type="PRINTS" id="PR00724">
    <property type="entry name" value="CRBOXYPTASEC"/>
</dbReference>
<dbReference type="InterPro" id="IPR001563">
    <property type="entry name" value="Peptidase_S10"/>
</dbReference>
<sequence>MLVPFLGIFAAFAGLAVTAPSSENGKRSVVERDRVLYNVFEHTATGAKIEFVNNSGICETTPGIKQHSGYLSVGTDMNMWFWFFEARQNPTIAPLAAWLNGGPGCSSMIGLFQENGPCKFEVGASNTTPVNNTFSFNNYANMLYIDQPIGVGFSYGTDSVNSTKTAAPYVWKLIQAFYASFPEYESRDFGIFTESYGGHYGPEFAKYILDQNKANAGEEINIVALGVNNGWFDLKVQEPAYATFLYNNSYRSLINKTQYSSYIHAYKSKCLPAVDECYSNRTDAACASAGTVCYNAIEGPLSNSADFDVYDIRAPSNDPEPPENYVKYLTSADVVKAIGAKSTYSECSDAAGAKFRPTGDSARSFLDELSDVVSAGVNTLLWAGDADWECNYVGVEAIANQVTYAGRKAFRKKALAPYKVHGKEGGQFKTKGNLSYLRVYDAGHEVMYYQPELSLQVFVQTMKKRVIHST</sequence>
<evidence type="ECO:0000256" key="3">
    <source>
        <dbReference type="ARBA" id="ARBA00022670"/>
    </source>
</evidence>
<evidence type="ECO:0000256" key="6">
    <source>
        <dbReference type="RuleBase" id="RU361156"/>
    </source>
</evidence>
<dbReference type="Gene3D" id="3.40.50.1820">
    <property type="entry name" value="alpha/beta hydrolase"/>
    <property type="match status" value="1"/>
</dbReference>
<dbReference type="PROSITE" id="PS00131">
    <property type="entry name" value="CARBOXYPEPT_SER_SER"/>
    <property type="match status" value="1"/>
</dbReference>
<accession>A0AAN6M3Z8</accession>
<evidence type="ECO:0000313" key="8">
    <source>
        <dbReference type="Proteomes" id="UP001280581"/>
    </source>
</evidence>
<evidence type="ECO:0000256" key="4">
    <source>
        <dbReference type="ARBA" id="ARBA00022801"/>
    </source>
</evidence>
<dbReference type="Gene3D" id="1.10.287.410">
    <property type="match status" value="1"/>
</dbReference>
<dbReference type="InterPro" id="IPR029058">
    <property type="entry name" value="AB_hydrolase_fold"/>
</dbReference>
<evidence type="ECO:0000256" key="1">
    <source>
        <dbReference type="ARBA" id="ARBA00009431"/>
    </source>
</evidence>
<reference evidence="7 8" key="1">
    <citation type="submission" date="2021-02" db="EMBL/GenBank/DDBJ databases">
        <title>Genome assembly of Pseudopithomyces chartarum.</title>
        <authorList>
            <person name="Jauregui R."/>
            <person name="Singh J."/>
            <person name="Voisey C."/>
        </authorList>
    </citation>
    <scope>NUCLEOTIDE SEQUENCE [LARGE SCALE GENOMIC DNA]</scope>
    <source>
        <strain evidence="7 8">AGR01</strain>
    </source>
</reference>
<dbReference type="EC" id="3.4.16.-" evidence="6"/>
<dbReference type="Proteomes" id="UP001280581">
    <property type="component" value="Unassembled WGS sequence"/>
</dbReference>
<keyword evidence="6" id="KW-0732">Signal</keyword>
<dbReference type="GO" id="GO:0006508">
    <property type="term" value="P:proteolysis"/>
    <property type="evidence" value="ECO:0007669"/>
    <property type="project" value="UniProtKB-KW"/>
</dbReference>
<keyword evidence="5" id="KW-0325">Glycoprotein</keyword>
<dbReference type="EMBL" id="WVTA01000004">
    <property type="protein sequence ID" value="KAK3213722.1"/>
    <property type="molecule type" value="Genomic_DNA"/>
</dbReference>
<dbReference type="PANTHER" id="PTHR11802">
    <property type="entry name" value="SERINE PROTEASE FAMILY S10 SERINE CARBOXYPEPTIDASE"/>
    <property type="match status" value="1"/>
</dbReference>
<feature type="signal peptide" evidence="6">
    <location>
        <begin position="1"/>
        <end position="18"/>
    </location>
</feature>
<evidence type="ECO:0000313" key="7">
    <source>
        <dbReference type="EMBL" id="KAK3213722.1"/>
    </source>
</evidence>
<keyword evidence="4 6" id="KW-0378">Hydrolase</keyword>
<feature type="chain" id="PRO_5042673591" description="Carboxypeptidase" evidence="6">
    <location>
        <begin position="19"/>
        <end position="470"/>
    </location>
</feature>
<dbReference type="InterPro" id="IPR018202">
    <property type="entry name" value="Ser_caboxypep_ser_AS"/>
</dbReference>
<comment type="similarity">
    <text evidence="1 6">Belongs to the peptidase S10 family.</text>
</comment>
<keyword evidence="2 6" id="KW-0121">Carboxypeptidase</keyword>
<comment type="caution">
    <text evidence="7">The sequence shown here is derived from an EMBL/GenBank/DDBJ whole genome shotgun (WGS) entry which is preliminary data.</text>
</comment>
<dbReference type="PANTHER" id="PTHR11802:SF453">
    <property type="entry name" value="S1, PUTATIVE-RELATED"/>
    <property type="match status" value="1"/>
</dbReference>
<gene>
    <name evidence="7" type="ORF">GRF29_28g726151</name>
</gene>
<dbReference type="SUPFAM" id="SSF53474">
    <property type="entry name" value="alpha/beta-Hydrolases"/>
    <property type="match status" value="1"/>
</dbReference>
<proteinExistence type="inferred from homology"/>
<evidence type="ECO:0000256" key="5">
    <source>
        <dbReference type="ARBA" id="ARBA00023180"/>
    </source>
</evidence>
<keyword evidence="3 6" id="KW-0645">Protease</keyword>
<organism evidence="7 8">
    <name type="scientific">Pseudopithomyces chartarum</name>
    <dbReference type="NCBI Taxonomy" id="1892770"/>
    <lineage>
        <taxon>Eukaryota</taxon>
        <taxon>Fungi</taxon>
        <taxon>Dikarya</taxon>
        <taxon>Ascomycota</taxon>
        <taxon>Pezizomycotina</taxon>
        <taxon>Dothideomycetes</taxon>
        <taxon>Pleosporomycetidae</taxon>
        <taxon>Pleosporales</taxon>
        <taxon>Massarineae</taxon>
        <taxon>Didymosphaeriaceae</taxon>
        <taxon>Pseudopithomyces</taxon>
    </lineage>
</organism>
<dbReference type="Pfam" id="PF00450">
    <property type="entry name" value="Peptidase_S10"/>
    <property type="match status" value="1"/>
</dbReference>
<dbReference type="AlphaFoldDB" id="A0AAN6M3Z8"/>
<protein>
    <recommendedName>
        <fullName evidence="6">Carboxypeptidase</fullName>
        <ecNumber evidence="6">3.4.16.-</ecNumber>
    </recommendedName>
</protein>
<evidence type="ECO:0000256" key="2">
    <source>
        <dbReference type="ARBA" id="ARBA00022645"/>
    </source>
</evidence>
<name>A0AAN6M3Z8_9PLEO</name>
<dbReference type="GO" id="GO:0004185">
    <property type="term" value="F:serine-type carboxypeptidase activity"/>
    <property type="evidence" value="ECO:0007669"/>
    <property type="project" value="UniProtKB-UniRule"/>
</dbReference>